<feature type="domain" description="AB hydrolase-1" evidence="2">
    <location>
        <begin position="67"/>
        <end position="312"/>
    </location>
</feature>
<gene>
    <name evidence="3" type="ORF">N7476_007593</name>
</gene>
<comment type="similarity">
    <text evidence="1">Belongs to the AB hydrolase superfamily. MetX family.</text>
</comment>
<dbReference type="EMBL" id="JAPZBO010000007">
    <property type="protein sequence ID" value="KAJ5311733.1"/>
    <property type="molecule type" value="Genomic_DNA"/>
</dbReference>
<evidence type="ECO:0000313" key="3">
    <source>
        <dbReference type="EMBL" id="KAJ5311733.1"/>
    </source>
</evidence>
<dbReference type="Gene3D" id="3.40.50.1820">
    <property type="entry name" value="alpha/beta hydrolase"/>
    <property type="match status" value="1"/>
</dbReference>
<dbReference type="GO" id="GO:0072330">
    <property type="term" value="P:monocarboxylic acid biosynthetic process"/>
    <property type="evidence" value="ECO:0007669"/>
    <property type="project" value="UniProtKB-ARBA"/>
</dbReference>
<keyword evidence="4" id="KW-1185">Reference proteome</keyword>
<proteinExistence type="inferred from homology"/>
<dbReference type="SUPFAM" id="SSF53474">
    <property type="entry name" value="alpha/beta-Hydrolases"/>
    <property type="match status" value="1"/>
</dbReference>
<dbReference type="InterPro" id="IPR029058">
    <property type="entry name" value="AB_hydrolase_fold"/>
</dbReference>
<dbReference type="Proteomes" id="UP001147746">
    <property type="component" value="Unassembled WGS sequence"/>
</dbReference>
<accession>A0A9W9PW27</accession>
<dbReference type="GO" id="GO:0017000">
    <property type="term" value="P:antibiotic biosynthetic process"/>
    <property type="evidence" value="ECO:0007669"/>
    <property type="project" value="UniProtKB-ARBA"/>
</dbReference>
<dbReference type="InterPro" id="IPR008220">
    <property type="entry name" value="HAT_MetX-like"/>
</dbReference>
<name>A0A9W9PW27_9EURO</name>
<evidence type="ECO:0000313" key="4">
    <source>
        <dbReference type="Proteomes" id="UP001147746"/>
    </source>
</evidence>
<comment type="caution">
    <text evidence="3">The sequence shown here is derived from an EMBL/GenBank/DDBJ whole genome shotgun (WGS) entry which is preliminary data.</text>
</comment>
<dbReference type="InterPro" id="IPR000073">
    <property type="entry name" value="AB_hydrolase_1"/>
</dbReference>
<protein>
    <recommendedName>
        <fullName evidence="2">AB hydrolase-1 domain-containing protein</fullName>
    </recommendedName>
</protein>
<sequence>MVSTFDETEIQYLNLKDFTFEDGTTLSSVRLAYQEFNPTGQKVALIPTCFLGRIKDTMHFTNGALRNHRVIVVGLLGGGESASPSNTPDFPSQIDYRDCVRAQYELIKDHLQIDFLDVVLGFSMAGQNAYYWLALYPQMIHNAIIICSAAKTSLYNYQLLEGPKHALLSSVDYNTSFQSLGTQPIRGLHAFAQAFSACVASAEWFEERMFEKCGHKTLGDWAAAEEKDLDDWHPHDLLAMLGMWQRADISAVVRGTSNSTLSIEEYLCTLNNRVLLMPCRTDQYFRWEASEREASYLQNGELVVIPSIWGHMAGGGSNQTDDEWMDDRIDKFLNHDVSGPATD</sequence>
<reference evidence="3" key="2">
    <citation type="journal article" date="2023" name="IMA Fungus">
        <title>Comparative genomic study of the Penicillium genus elucidates a diverse pangenome and 15 lateral gene transfer events.</title>
        <authorList>
            <person name="Petersen C."/>
            <person name="Sorensen T."/>
            <person name="Nielsen M.R."/>
            <person name="Sondergaard T.E."/>
            <person name="Sorensen J.L."/>
            <person name="Fitzpatrick D.A."/>
            <person name="Frisvad J.C."/>
            <person name="Nielsen K.L."/>
        </authorList>
    </citation>
    <scope>NUCLEOTIDE SEQUENCE</scope>
    <source>
        <strain evidence="3">IBT 21472</strain>
    </source>
</reference>
<dbReference type="PANTHER" id="PTHR32268:SF15">
    <property type="entry name" value="HOMOSERINE ACETYLTRANSFERASE FAMILY PROTEIN (AFU_ORTHOLOGUE AFUA_1G15350)"/>
    <property type="match status" value="1"/>
</dbReference>
<dbReference type="PANTHER" id="PTHR32268">
    <property type="entry name" value="HOMOSERINE O-ACETYLTRANSFERASE"/>
    <property type="match status" value="1"/>
</dbReference>
<dbReference type="GO" id="GO:0016747">
    <property type="term" value="F:acyltransferase activity, transferring groups other than amino-acyl groups"/>
    <property type="evidence" value="ECO:0007669"/>
    <property type="project" value="InterPro"/>
</dbReference>
<evidence type="ECO:0000259" key="2">
    <source>
        <dbReference type="Pfam" id="PF00561"/>
    </source>
</evidence>
<reference evidence="3" key="1">
    <citation type="submission" date="2022-12" db="EMBL/GenBank/DDBJ databases">
        <authorList>
            <person name="Petersen C."/>
        </authorList>
    </citation>
    <scope>NUCLEOTIDE SEQUENCE</scope>
    <source>
        <strain evidence="3">IBT 21472</strain>
    </source>
</reference>
<dbReference type="Pfam" id="PF00561">
    <property type="entry name" value="Abhydrolase_1"/>
    <property type="match status" value="1"/>
</dbReference>
<dbReference type="AlphaFoldDB" id="A0A9W9PW27"/>
<evidence type="ECO:0000256" key="1">
    <source>
        <dbReference type="ARBA" id="ARBA00006886"/>
    </source>
</evidence>
<organism evidence="3 4">
    <name type="scientific">Penicillium atrosanguineum</name>
    <dbReference type="NCBI Taxonomy" id="1132637"/>
    <lineage>
        <taxon>Eukaryota</taxon>
        <taxon>Fungi</taxon>
        <taxon>Dikarya</taxon>
        <taxon>Ascomycota</taxon>
        <taxon>Pezizomycotina</taxon>
        <taxon>Eurotiomycetes</taxon>
        <taxon>Eurotiomycetidae</taxon>
        <taxon>Eurotiales</taxon>
        <taxon>Aspergillaceae</taxon>
        <taxon>Penicillium</taxon>
    </lineage>
</organism>